<reference evidence="2" key="1">
    <citation type="journal article" date="2021" name="ISME J.">
        <title>Evolutionary origin and ecological implication of a unique nif island in free-living Bradyrhizobium lineages.</title>
        <authorList>
            <person name="Tao J."/>
        </authorList>
    </citation>
    <scope>NUCLEOTIDE SEQUENCE [LARGE SCALE GENOMIC DNA]</scope>
    <source>
        <strain evidence="2">SZCCT0434</strain>
    </source>
</reference>
<dbReference type="RefSeq" id="WP_212493274.1">
    <property type="nucleotide sequence ID" value="NZ_JAFCJH010000017.1"/>
</dbReference>
<evidence type="ECO:0000313" key="1">
    <source>
        <dbReference type="EMBL" id="MBR0797353.1"/>
    </source>
</evidence>
<organism evidence="1 2">
    <name type="scientific">Bradyrhizobium jicamae</name>
    <dbReference type="NCBI Taxonomy" id="280332"/>
    <lineage>
        <taxon>Bacteria</taxon>
        <taxon>Pseudomonadati</taxon>
        <taxon>Pseudomonadota</taxon>
        <taxon>Alphaproteobacteria</taxon>
        <taxon>Hyphomicrobiales</taxon>
        <taxon>Nitrobacteraceae</taxon>
        <taxon>Bradyrhizobium</taxon>
    </lineage>
</organism>
<sequence>MTDNINNHLWHLEARMTVNELITRTVLTMHVASTSQPVALLDRIEAEFNGALGNVQMPGLDDERAETMRKMVRAVFEQNLDAIRARVVQPAMAEAAAVGGARN</sequence>
<dbReference type="EMBL" id="JAFCJH010000017">
    <property type="protein sequence ID" value="MBR0797353.1"/>
    <property type="molecule type" value="Genomic_DNA"/>
</dbReference>
<keyword evidence="2" id="KW-1185">Reference proteome</keyword>
<protein>
    <submittedName>
        <fullName evidence="1">Uncharacterized protein</fullName>
    </submittedName>
</protein>
<evidence type="ECO:0000313" key="2">
    <source>
        <dbReference type="Proteomes" id="UP001315278"/>
    </source>
</evidence>
<gene>
    <name evidence="1" type="ORF">JQ615_18355</name>
</gene>
<comment type="caution">
    <text evidence="1">The sequence shown here is derived from an EMBL/GenBank/DDBJ whole genome shotgun (WGS) entry which is preliminary data.</text>
</comment>
<name>A0ABS5FKP5_9BRAD</name>
<proteinExistence type="predicted"/>
<dbReference type="Proteomes" id="UP001315278">
    <property type="component" value="Unassembled WGS sequence"/>
</dbReference>
<accession>A0ABS5FKP5</accession>